<keyword evidence="3" id="KW-0238">DNA-binding</keyword>
<dbReference type="Gene3D" id="1.10.10.10">
    <property type="entry name" value="Winged helix-like DNA-binding domain superfamily/Winged helix DNA-binding domain"/>
    <property type="match status" value="1"/>
</dbReference>
<keyword evidence="2" id="KW-0805">Transcription regulation</keyword>
<dbReference type="Proteomes" id="UP000571701">
    <property type="component" value="Unassembled WGS sequence"/>
</dbReference>
<evidence type="ECO:0000256" key="2">
    <source>
        <dbReference type="ARBA" id="ARBA00023015"/>
    </source>
</evidence>
<evidence type="ECO:0000256" key="4">
    <source>
        <dbReference type="ARBA" id="ARBA00023163"/>
    </source>
</evidence>
<organism evidence="6 7">
    <name type="scientific">Vibrio marinisediminis</name>
    <dbReference type="NCBI Taxonomy" id="2758441"/>
    <lineage>
        <taxon>Bacteria</taxon>
        <taxon>Pseudomonadati</taxon>
        <taxon>Pseudomonadota</taxon>
        <taxon>Gammaproteobacteria</taxon>
        <taxon>Vibrionales</taxon>
        <taxon>Vibrionaceae</taxon>
        <taxon>Vibrio</taxon>
    </lineage>
</organism>
<dbReference type="SUPFAM" id="SSF53850">
    <property type="entry name" value="Periplasmic binding protein-like II"/>
    <property type="match status" value="1"/>
</dbReference>
<keyword evidence="7" id="KW-1185">Reference proteome</keyword>
<dbReference type="GO" id="GO:0003700">
    <property type="term" value="F:DNA-binding transcription factor activity"/>
    <property type="evidence" value="ECO:0007669"/>
    <property type="project" value="InterPro"/>
</dbReference>
<dbReference type="InterPro" id="IPR036390">
    <property type="entry name" value="WH_DNA-bd_sf"/>
</dbReference>
<dbReference type="FunFam" id="1.10.10.10:FF:000001">
    <property type="entry name" value="LysR family transcriptional regulator"/>
    <property type="match status" value="1"/>
</dbReference>
<protein>
    <submittedName>
        <fullName evidence="6">LysR family transcriptional regulator</fullName>
    </submittedName>
</protein>
<comment type="caution">
    <text evidence="6">The sequence shown here is derived from an EMBL/GenBank/DDBJ whole genome shotgun (WGS) entry which is preliminary data.</text>
</comment>
<dbReference type="GO" id="GO:0003677">
    <property type="term" value="F:DNA binding"/>
    <property type="evidence" value="ECO:0007669"/>
    <property type="project" value="UniProtKB-KW"/>
</dbReference>
<comment type="similarity">
    <text evidence="1">Belongs to the LysR transcriptional regulatory family.</text>
</comment>
<dbReference type="InterPro" id="IPR058163">
    <property type="entry name" value="LysR-type_TF_proteobact-type"/>
</dbReference>
<dbReference type="PANTHER" id="PTHR30537:SF5">
    <property type="entry name" value="HTH-TYPE TRANSCRIPTIONAL ACTIVATOR TTDR-RELATED"/>
    <property type="match status" value="1"/>
</dbReference>
<reference evidence="6 7" key="1">
    <citation type="submission" date="2020-07" db="EMBL/GenBank/DDBJ databases">
        <title>Vibrio marinisediminis sp. nov., isolated from marine sediment.</title>
        <authorList>
            <person name="Ji X."/>
        </authorList>
    </citation>
    <scope>NUCLEOTIDE SEQUENCE [LARGE SCALE GENOMIC DNA]</scope>
    <source>
        <strain evidence="6 7">404</strain>
    </source>
</reference>
<dbReference type="Pfam" id="PF00126">
    <property type="entry name" value="HTH_1"/>
    <property type="match status" value="1"/>
</dbReference>
<evidence type="ECO:0000313" key="6">
    <source>
        <dbReference type="EMBL" id="MBA5761511.1"/>
    </source>
</evidence>
<dbReference type="PANTHER" id="PTHR30537">
    <property type="entry name" value="HTH-TYPE TRANSCRIPTIONAL REGULATOR"/>
    <property type="match status" value="1"/>
</dbReference>
<name>A0A7W2ISH2_9VIBR</name>
<sequence>MLNQIKILVQVVESGSFSKAGQVLNMAPSSVSRSIDNLEHTLQSTLFRRSTRSVSLTEEGEYFYQQSTKILSDANKLIAEMKGDRAEPQGVLRISVFESFGNLVLAPILPRFLAQYPKVTVEIDLDNNLVDLHSENIDVAIRIGTPQDSNLKARRLMPNLTSLVATPEYLASHTAIEQPEDIQSHNCLLISHGRKRHYFYCSNGEETRRVPVSGNLVSKGGSPLLSAALSNSGVLLLSTWMVQPYLQSQQLIEILPDWVTSSSEHGSGEIFAIYKGMEYPKPHIRAWLDFLVAELSNMRPPQ</sequence>
<dbReference type="EMBL" id="JACFYF010000001">
    <property type="protein sequence ID" value="MBA5761511.1"/>
    <property type="molecule type" value="Genomic_DNA"/>
</dbReference>
<evidence type="ECO:0000256" key="3">
    <source>
        <dbReference type="ARBA" id="ARBA00023125"/>
    </source>
</evidence>
<dbReference type="SUPFAM" id="SSF46785">
    <property type="entry name" value="Winged helix' DNA-binding domain"/>
    <property type="match status" value="1"/>
</dbReference>
<dbReference type="CDD" id="cd08422">
    <property type="entry name" value="PBP2_CrgA_like"/>
    <property type="match status" value="1"/>
</dbReference>
<feature type="domain" description="HTH lysR-type" evidence="5">
    <location>
        <begin position="1"/>
        <end position="57"/>
    </location>
</feature>
<dbReference type="RefSeq" id="WP_182106775.1">
    <property type="nucleotide sequence ID" value="NZ_JACFYF010000001.1"/>
</dbReference>
<dbReference type="AlphaFoldDB" id="A0A7W2ISH2"/>
<dbReference type="InterPro" id="IPR036388">
    <property type="entry name" value="WH-like_DNA-bd_sf"/>
</dbReference>
<gene>
    <name evidence="6" type="ORF">H2O73_04060</name>
</gene>
<dbReference type="PROSITE" id="PS50931">
    <property type="entry name" value="HTH_LYSR"/>
    <property type="match status" value="1"/>
</dbReference>
<evidence type="ECO:0000259" key="5">
    <source>
        <dbReference type="PROSITE" id="PS50931"/>
    </source>
</evidence>
<evidence type="ECO:0000256" key="1">
    <source>
        <dbReference type="ARBA" id="ARBA00009437"/>
    </source>
</evidence>
<proteinExistence type="inferred from homology"/>
<dbReference type="InterPro" id="IPR005119">
    <property type="entry name" value="LysR_subst-bd"/>
</dbReference>
<dbReference type="Pfam" id="PF03466">
    <property type="entry name" value="LysR_substrate"/>
    <property type="match status" value="1"/>
</dbReference>
<keyword evidence="4" id="KW-0804">Transcription</keyword>
<accession>A0A7W2ISH2</accession>
<evidence type="ECO:0000313" key="7">
    <source>
        <dbReference type="Proteomes" id="UP000571701"/>
    </source>
</evidence>
<dbReference type="InterPro" id="IPR000847">
    <property type="entry name" value="LysR_HTH_N"/>
</dbReference>
<dbReference type="Gene3D" id="3.40.190.290">
    <property type="match status" value="1"/>
</dbReference>